<dbReference type="GO" id="GO:0000381">
    <property type="term" value="P:regulation of alternative mRNA splicing, via spliceosome"/>
    <property type="evidence" value="ECO:0007669"/>
    <property type="project" value="TreeGrafter"/>
</dbReference>
<dbReference type="GO" id="GO:0006376">
    <property type="term" value="P:mRNA splice site recognition"/>
    <property type="evidence" value="ECO:0007669"/>
    <property type="project" value="TreeGrafter"/>
</dbReference>
<feature type="domain" description="RRM" evidence="7">
    <location>
        <begin position="121"/>
        <end position="199"/>
    </location>
</feature>
<dbReference type="FunFam" id="3.30.70.330:FF:000382">
    <property type="entry name" value="G-patch domain-containing protein"/>
    <property type="match status" value="1"/>
</dbReference>
<evidence type="ECO:0000256" key="2">
    <source>
        <dbReference type="ARBA" id="ARBA00022664"/>
    </source>
</evidence>
<keyword evidence="5" id="KW-0539">Nucleus</keyword>
<dbReference type="InterPro" id="IPR000504">
    <property type="entry name" value="RRM_dom"/>
</dbReference>
<dbReference type="InterPro" id="IPR034209">
    <property type="entry name" value="PUF60_RRM1"/>
</dbReference>
<dbReference type="Gene3D" id="3.30.70.330">
    <property type="match status" value="3"/>
</dbReference>
<dbReference type="CDD" id="cd12370">
    <property type="entry name" value="RRM1_PUF60"/>
    <property type="match status" value="1"/>
</dbReference>
<evidence type="ECO:0000256" key="1">
    <source>
        <dbReference type="ARBA" id="ARBA00004123"/>
    </source>
</evidence>
<name>A0AAV2T7Q1_CALDB</name>
<proteinExistence type="predicted"/>
<dbReference type="GO" id="GO:0071011">
    <property type="term" value="C:precatalytic spliceosome"/>
    <property type="evidence" value="ECO:0007669"/>
    <property type="project" value="TreeGrafter"/>
</dbReference>
<dbReference type="Pfam" id="PF00076">
    <property type="entry name" value="RRM_1"/>
    <property type="match status" value="2"/>
</dbReference>
<dbReference type="InterPro" id="IPR034211">
    <property type="entry name" value="PUF60_RRM2"/>
</dbReference>
<dbReference type="GO" id="GO:0000380">
    <property type="term" value="P:alternative mRNA splicing, via spliceosome"/>
    <property type="evidence" value="ECO:0007669"/>
    <property type="project" value="TreeGrafter"/>
</dbReference>
<protein>
    <recommendedName>
        <fullName evidence="7">RRM domain-containing protein</fullName>
    </recommendedName>
</protein>
<dbReference type="PANTHER" id="PTHR47330:SF1">
    <property type="entry name" value="POLY(U)-BINDING-SPLICING FACTOR PUF60"/>
    <property type="match status" value="1"/>
</dbReference>
<evidence type="ECO:0000313" key="9">
    <source>
        <dbReference type="Proteomes" id="UP001497525"/>
    </source>
</evidence>
<dbReference type="PROSITE" id="PS50102">
    <property type="entry name" value="RRM"/>
    <property type="match status" value="3"/>
</dbReference>
<dbReference type="InterPro" id="IPR051974">
    <property type="entry name" value="PUF60_regulator"/>
</dbReference>
<reference evidence="8" key="1">
    <citation type="submission" date="2024-06" db="EMBL/GenBank/DDBJ databases">
        <authorList>
            <person name="Liu X."/>
            <person name="Lenzi L."/>
            <person name="Haldenby T S."/>
            <person name="Uol C."/>
        </authorList>
    </citation>
    <scope>NUCLEOTIDE SEQUENCE</scope>
</reference>
<evidence type="ECO:0000256" key="6">
    <source>
        <dbReference type="PROSITE-ProRule" id="PRU00176"/>
    </source>
</evidence>
<dbReference type="EMBL" id="CAXLJL010000156">
    <property type="protein sequence ID" value="CAL5133134.1"/>
    <property type="molecule type" value="Genomic_DNA"/>
</dbReference>
<dbReference type="SMART" id="SM00360">
    <property type="entry name" value="RRM"/>
    <property type="match status" value="3"/>
</dbReference>
<evidence type="ECO:0000313" key="8">
    <source>
        <dbReference type="EMBL" id="CAL5133134.1"/>
    </source>
</evidence>
<keyword evidence="2" id="KW-0507">mRNA processing</keyword>
<dbReference type="AlphaFoldDB" id="A0AAV2T7Q1"/>
<dbReference type="PANTHER" id="PTHR47330">
    <property type="entry name" value="POLY(U)-BINDING-SPLICING FACTOR PUF60-B-RELATED"/>
    <property type="match status" value="1"/>
</dbReference>
<keyword evidence="3 6" id="KW-0694">RNA-binding</keyword>
<dbReference type="Proteomes" id="UP001497525">
    <property type="component" value="Unassembled WGS sequence"/>
</dbReference>
<feature type="domain" description="RRM" evidence="7">
    <location>
        <begin position="435"/>
        <end position="512"/>
    </location>
</feature>
<dbReference type="SMART" id="SM00361">
    <property type="entry name" value="RRM_1"/>
    <property type="match status" value="3"/>
</dbReference>
<dbReference type="GO" id="GO:0071013">
    <property type="term" value="C:catalytic step 2 spliceosome"/>
    <property type="evidence" value="ECO:0007669"/>
    <property type="project" value="TreeGrafter"/>
</dbReference>
<feature type="domain" description="RRM" evidence="7">
    <location>
        <begin position="218"/>
        <end position="297"/>
    </location>
</feature>
<organism evidence="8 9">
    <name type="scientific">Calicophoron daubneyi</name>
    <name type="common">Rumen fluke</name>
    <name type="synonym">Paramphistomum daubneyi</name>
    <dbReference type="NCBI Taxonomy" id="300641"/>
    <lineage>
        <taxon>Eukaryota</taxon>
        <taxon>Metazoa</taxon>
        <taxon>Spiralia</taxon>
        <taxon>Lophotrochozoa</taxon>
        <taxon>Platyhelminthes</taxon>
        <taxon>Trematoda</taxon>
        <taxon>Digenea</taxon>
        <taxon>Plagiorchiida</taxon>
        <taxon>Pronocephalata</taxon>
        <taxon>Paramphistomoidea</taxon>
        <taxon>Paramphistomidae</taxon>
        <taxon>Calicophoron</taxon>
    </lineage>
</organism>
<comment type="caution">
    <text evidence="8">The sequence shown here is derived from an EMBL/GenBank/DDBJ whole genome shotgun (WGS) entry which is preliminary data.</text>
</comment>
<evidence type="ECO:0000256" key="5">
    <source>
        <dbReference type="ARBA" id="ARBA00023242"/>
    </source>
</evidence>
<comment type="subcellular location">
    <subcellularLocation>
        <location evidence="1">Nucleus</location>
    </subcellularLocation>
</comment>
<evidence type="ECO:0000256" key="3">
    <source>
        <dbReference type="ARBA" id="ARBA00022884"/>
    </source>
</evidence>
<dbReference type="FunFam" id="3.30.70.330:FF:000136">
    <property type="entry name" value="poly(U)-binding-splicing factor PUF60 isoform X1"/>
    <property type="match status" value="1"/>
</dbReference>
<gene>
    <name evidence="8" type="ORF">CDAUBV1_LOCUS6409</name>
</gene>
<accession>A0AAV2T7Q1</accession>
<dbReference type="SUPFAM" id="SSF54928">
    <property type="entry name" value="RNA-binding domain, RBD"/>
    <property type="match status" value="2"/>
</dbReference>
<dbReference type="InterPro" id="IPR003954">
    <property type="entry name" value="RRM_euk-type"/>
</dbReference>
<dbReference type="GO" id="GO:0003723">
    <property type="term" value="F:RNA binding"/>
    <property type="evidence" value="ECO:0007669"/>
    <property type="project" value="UniProtKB-UniRule"/>
</dbReference>
<dbReference type="InterPro" id="IPR035979">
    <property type="entry name" value="RBD_domain_sf"/>
</dbReference>
<sequence length="529" mass="57219">MNIPSLLSVNGLTSSALPLLNLPNISAGIGMGISVPAANLLAPLKMGYDQTGPVYNGPGSLRDRKPFMLTKLEQEQREAVERAKKYAMEESIKTALAKQTRQQQLLQSPAAKKAQTLNLLSRIYVGSISYDLKEEAIKLAFSPFGPIRSVSMSWDAATQKHKGFAFIEFEHPEAAHLAVEQMNNASLGGRQLKVGRPSNLPQAEPLINELVSEYKLERKVYVSGVHPDLSEEDLALVFEAFGKIVSCKLQPDTSRTQKHRGFGYIEYESEQSAKDAVASMNMFDLGGQFLRVGRAISPPDEPPLAVTTNIPAAAAVAAASATAKVMALEAENVVKGRSPASAVSGTPASSLIASVNLPSLTNLVNTLGTPAAGQPQPGPLSWDNIEAQESSSNLAASSFDEDDGGTLEHQENFLIRGREARNVIMQKLIRPPPRGVMILRNMVGPDDCDDDLESEVKEECCNYGTVDRVVIYQELDESGAVIIKIFVVFTESESVDRAIAALDGRYFAGRQVIAEPYDLEKFDANDLTG</sequence>
<evidence type="ECO:0000256" key="4">
    <source>
        <dbReference type="ARBA" id="ARBA00023187"/>
    </source>
</evidence>
<dbReference type="CDD" id="cd12371">
    <property type="entry name" value="RRM2_PUF60"/>
    <property type="match status" value="1"/>
</dbReference>
<keyword evidence="4" id="KW-0508">mRNA splicing</keyword>
<evidence type="ECO:0000259" key="7">
    <source>
        <dbReference type="PROSITE" id="PS50102"/>
    </source>
</evidence>
<dbReference type="InterPro" id="IPR012677">
    <property type="entry name" value="Nucleotide-bd_a/b_plait_sf"/>
</dbReference>